<dbReference type="eggNOG" id="COG0695">
    <property type="taxonomic scope" value="Bacteria"/>
</dbReference>
<dbReference type="InterPro" id="IPR002109">
    <property type="entry name" value="Glutaredoxin"/>
</dbReference>
<dbReference type="PROSITE" id="PS51354">
    <property type="entry name" value="GLUTAREDOXIN_2"/>
    <property type="match status" value="1"/>
</dbReference>
<evidence type="ECO:0000313" key="10">
    <source>
        <dbReference type="EMBL" id="EFV98839.1"/>
    </source>
</evidence>
<dbReference type="InterPro" id="IPR051548">
    <property type="entry name" value="Grx-like_ET"/>
</dbReference>
<dbReference type="InterPro" id="IPR006660">
    <property type="entry name" value="Arsenate_reductase-like"/>
</dbReference>
<dbReference type="AlphaFoldDB" id="E7SCB3"/>
<comment type="caution">
    <text evidence="10">The sequence shown here is derived from an EMBL/GenBank/DDBJ whole genome shotgun (WGS) entry which is preliminary data.</text>
</comment>
<dbReference type="PANTHER" id="PTHR34386:SF1">
    <property type="entry name" value="GLUTAREDOXIN-LIKE PROTEIN NRDH"/>
    <property type="match status" value="1"/>
</dbReference>
<evidence type="ECO:0000256" key="8">
    <source>
        <dbReference type="PROSITE-ProRule" id="PRU01282"/>
    </source>
</evidence>
<dbReference type="InterPro" id="IPR036249">
    <property type="entry name" value="Thioredoxin-like_sf"/>
</dbReference>
<dbReference type="Pfam" id="PF00462">
    <property type="entry name" value="Glutaredoxin"/>
    <property type="match status" value="1"/>
</dbReference>
<reference evidence="10 11" key="1">
    <citation type="submission" date="2010-12" db="EMBL/GenBank/DDBJ databases">
        <authorList>
            <person name="Muzny D."/>
            <person name="Qin X."/>
            <person name="Deng J."/>
            <person name="Jiang H."/>
            <person name="Liu Y."/>
            <person name="Qu J."/>
            <person name="Song X.-Z."/>
            <person name="Zhang L."/>
            <person name="Thornton R."/>
            <person name="Coyle M."/>
            <person name="Francisco L."/>
            <person name="Jackson L."/>
            <person name="Javaid M."/>
            <person name="Korchina V."/>
            <person name="Kovar C."/>
            <person name="Mata R."/>
            <person name="Mathew T."/>
            <person name="Ngo R."/>
            <person name="Nguyen L."/>
            <person name="Nguyen N."/>
            <person name="Okwuonu G."/>
            <person name="Ongeri F."/>
            <person name="Pham C."/>
            <person name="Simmons D."/>
            <person name="Wilczek-Boney K."/>
            <person name="Hale W."/>
            <person name="Jakkamsetti A."/>
            <person name="Pham P."/>
            <person name="Ruth R."/>
            <person name="San Lucas F."/>
            <person name="Warren J."/>
            <person name="Zhang J."/>
            <person name="Zhao Z."/>
            <person name="Zhou C."/>
            <person name="Zhu D."/>
            <person name="Lee S."/>
            <person name="Bess C."/>
            <person name="Blankenburg K."/>
            <person name="Forbes L."/>
            <person name="Fu Q."/>
            <person name="Gubbala S."/>
            <person name="Hirani K."/>
            <person name="Jayaseelan J.C."/>
            <person name="Lara F."/>
            <person name="Munidasa M."/>
            <person name="Palculict T."/>
            <person name="Patil S."/>
            <person name="Pu L.-L."/>
            <person name="Saada N."/>
            <person name="Tang L."/>
            <person name="Weissenberger G."/>
            <person name="Zhu Y."/>
            <person name="Hemphill L."/>
            <person name="Shang Y."/>
            <person name="Youmans B."/>
            <person name="Ayvaz T."/>
            <person name="Ross M."/>
            <person name="Santibanez J."/>
            <person name="Aqrawi P."/>
            <person name="Gross S."/>
            <person name="Joshi V."/>
            <person name="Fowler G."/>
            <person name="Nazareth L."/>
            <person name="Reid J."/>
            <person name="Worley K."/>
            <person name="Petrosino J."/>
            <person name="Highlander S."/>
            <person name="Gibbs R."/>
        </authorList>
    </citation>
    <scope>NUCLEOTIDE SEQUENCE [LARGE SCALE GENOMIC DNA]</scope>
    <source>
        <strain evidence="10 11">ATCC 700641</strain>
    </source>
</reference>
<evidence type="ECO:0000259" key="9">
    <source>
        <dbReference type="Pfam" id="PF00462"/>
    </source>
</evidence>
<name>E7SCB3_9STRE</name>
<dbReference type="GO" id="GO:0045454">
    <property type="term" value="P:cell redox homeostasis"/>
    <property type="evidence" value="ECO:0007669"/>
    <property type="project" value="InterPro"/>
</dbReference>
<feature type="domain" description="Glutaredoxin" evidence="9">
    <location>
        <begin position="42"/>
        <end position="98"/>
    </location>
</feature>
<proteinExistence type="inferred from homology"/>
<keyword evidence="6" id="KW-1015">Disulfide bond</keyword>
<accession>E7SCB3</accession>
<keyword evidence="5" id="KW-0249">Electron transport</keyword>
<sequence>MVSFRIVNLYAQYLVKTLDKKKPFVYTRYRFMNLEELDHTMVTIYSKNNCVQCKMTKRFLDTNHVEYREINLDEQPEFVDHVKNLGFNAAPVIQTADEVFSGFQPAKLKKLS</sequence>
<evidence type="ECO:0000256" key="5">
    <source>
        <dbReference type="ARBA" id="ARBA00022982"/>
    </source>
</evidence>
<dbReference type="PANTHER" id="PTHR34386">
    <property type="entry name" value="GLUTAREDOXIN"/>
    <property type="match status" value="1"/>
</dbReference>
<comment type="function">
    <text evidence="1">Electron transport system for the ribonucleotide reductase system NrdEF.</text>
</comment>
<dbReference type="NCBIfam" id="TIGR02194">
    <property type="entry name" value="GlrX_NrdH"/>
    <property type="match status" value="1"/>
</dbReference>
<dbReference type="GO" id="GO:0009055">
    <property type="term" value="F:electron transfer activity"/>
    <property type="evidence" value="ECO:0007669"/>
    <property type="project" value="TreeGrafter"/>
</dbReference>
<evidence type="ECO:0000256" key="6">
    <source>
        <dbReference type="ARBA" id="ARBA00023157"/>
    </source>
</evidence>
<dbReference type="PROSITE" id="PS51353">
    <property type="entry name" value="ARSC"/>
    <property type="match status" value="1"/>
</dbReference>
<organism evidence="10 11">
    <name type="scientific">Streptococcus australis ATCC 700641</name>
    <dbReference type="NCBI Taxonomy" id="888833"/>
    <lineage>
        <taxon>Bacteria</taxon>
        <taxon>Bacillati</taxon>
        <taxon>Bacillota</taxon>
        <taxon>Bacilli</taxon>
        <taxon>Lactobacillales</taxon>
        <taxon>Streptococcaceae</taxon>
        <taxon>Streptococcus</taxon>
    </lineage>
</organism>
<dbReference type="Proteomes" id="UP000002814">
    <property type="component" value="Unassembled WGS sequence"/>
</dbReference>
<evidence type="ECO:0000256" key="3">
    <source>
        <dbReference type="ARBA" id="ARBA00017945"/>
    </source>
</evidence>
<comment type="similarity">
    <text evidence="2">Belongs to the glutaredoxin family.</text>
</comment>
<dbReference type="HOGENOM" id="CLU_2144330_0_0_9"/>
<dbReference type="SUPFAM" id="SSF52833">
    <property type="entry name" value="Thioredoxin-like"/>
    <property type="match status" value="1"/>
</dbReference>
<dbReference type="EMBL" id="AEQR01000020">
    <property type="protein sequence ID" value="EFV98839.1"/>
    <property type="molecule type" value="Genomic_DNA"/>
</dbReference>
<evidence type="ECO:0000313" key="11">
    <source>
        <dbReference type="Proteomes" id="UP000002814"/>
    </source>
</evidence>
<keyword evidence="7" id="KW-0676">Redox-active center</keyword>
<protein>
    <recommendedName>
        <fullName evidence="3">Glutaredoxin-like protein NrdH</fullName>
    </recommendedName>
</protein>
<keyword evidence="4" id="KW-0813">Transport</keyword>
<evidence type="ECO:0000256" key="4">
    <source>
        <dbReference type="ARBA" id="ARBA00022448"/>
    </source>
</evidence>
<dbReference type="InterPro" id="IPR011909">
    <property type="entry name" value="GlrX_NrdH"/>
</dbReference>
<dbReference type="CDD" id="cd02976">
    <property type="entry name" value="NrdH"/>
    <property type="match status" value="1"/>
</dbReference>
<comment type="similarity">
    <text evidence="8">Belongs to the ArsC family.</text>
</comment>
<gene>
    <name evidence="10" type="primary">nrdH</name>
    <name evidence="10" type="ORF">HMPREF9421_1751</name>
</gene>
<dbReference type="Gene3D" id="3.40.30.10">
    <property type="entry name" value="Glutaredoxin"/>
    <property type="match status" value="1"/>
</dbReference>
<evidence type="ECO:0000256" key="7">
    <source>
        <dbReference type="ARBA" id="ARBA00023284"/>
    </source>
</evidence>
<evidence type="ECO:0000256" key="2">
    <source>
        <dbReference type="ARBA" id="ARBA00007787"/>
    </source>
</evidence>
<keyword evidence="11" id="KW-1185">Reference proteome</keyword>
<evidence type="ECO:0000256" key="1">
    <source>
        <dbReference type="ARBA" id="ARBA00002292"/>
    </source>
</evidence>